<name>A0ABU9BHQ7_9BURK</name>
<proteinExistence type="predicted"/>
<dbReference type="RefSeq" id="WP_341423672.1">
    <property type="nucleotide sequence ID" value="NZ_JBBUTG010000001.1"/>
</dbReference>
<gene>
    <name evidence="1" type="ORF">AACH06_00745</name>
</gene>
<evidence type="ECO:0000313" key="2">
    <source>
        <dbReference type="Proteomes" id="UP001371218"/>
    </source>
</evidence>
<evidence type="ECO:0000313" key="1">
    <source>
        <dbReference type="EMBL" id="MEK8029331.1"/>
    </source>
</evidence>
<accession>A0ABU9BHQ7</accession>
<comment type="caution">
    <text evidence="1">The sequence shown here is derived from an EMBL/GenBank/DDBJ whole genome shotgun (WGS) entry which is preliminary data.</text>
</comment>
<dbReference type="EMBL" id="JBBUTG010000001">
    <property type="protein sequence ID" value="MEK8029331.1"/>
    <property type="molecule type" value="Genomic_DNA"/>
</dbReference>
<dbReference type="Proteomes" id="UP001371218">
    <property type="component" value="Unassembled WGS sequence"/>
</dbReference>
<reference evidence="1 2" key="1">
    <citation type="submission" date="2024-04" db="EMBL/GenBank/DDBJ databases">
        <title>Novel species of the genus Ideonella isolated from streams.</title>
        <authorList>
            <person name="Lu H."/>
        </authorList>
    </citation>
    <scope>NUCLEOTIDE SEQUENCE [LARGE SCALE GENOMIC DNA]</scope>
    <source>
        <strain evidence="1 2">DXS29W</strain>
    </source>
</reference>
<organism evidence="1 2">
    <name type="scientific">Ideonella lacteola</name>
    <dbReference type="NCBI Taxonomy" id="2984193"/>
    <lineage>
        <taxon>Bacteria</taxon>
        <taxon>Pseudomonadati</taxon>
        <taxon>Pseudomonadota</taxon>
        <taxon>Betaproteobacteria</taxon>
        <taxon>Burkholderiales</taxon>
        <taxon>Sphaerotilaceae</taxon>
        <taxon>Ideonella</taxon>
    </lineage>
</organism>
<protein>
    <submittedName>
        <fullName evidence="1">Uncharacterized protein</fullName>
    </submittedName>
</protein>
<sequence length="117" mass="14056">MEKLTMWNVEISRWFRPARTAAHQARERARQRALDRASQWNEEDWWNSQVPPLDSRGMALMEQRSHDAHPSQIRGWIAEIHEQLPTMDANDMSYAMALLLKLERLMQEHRVFPHRRI</sequence>
<keyword evidence="2" id="KW-1185">Reference proteome</keyword>